<evidence type="ECO:0000313" key="3">
    <source>
        <dbReference type="Proteomes" id="UP000807769"/>
    </source>
</evidence>
<dbReference type="Proteomes" id="UP000807769">
    <property type="component" value="Unassembled WGS sequence"/>
</dbReference>
<accession>A0A9P7E8I1</accession>
<evidence type="ECO:0000313" key="2">
    <source>
        <dbReference type="EMBL" id="KAG1814300.1"/>
    </source>
</evidence>
<sequence length="209" mass="22077">MTTEWVKQPVVGGRERAVVIGIRVIIEVIIWVINWTAPSTGEMRRGWRELRVLERGLRVWGKELRGWLCQVGSVEGAESLGEGAEGLGEGAEESVEGGKGLVEGGKGSVEGEIHSVADSQLGGENFGTARCMSDGVHSGIGVVVRGVKVDGVHSGIGVVVRGMKVDDVCGMLIFREVIDEGALEPVASGSIQGGQHSWDGSLVTVIHNE</sequence>
<proteinExistence type="predicted"/>
<evidence type="ECO:0000256" key="1">
    <source>
        <dbReference type="SAM" id="MobiDB-lite"/>
    </source>
</evidence>
<comment type="caution">
    <text evidence="2">The sequence shown here is derived from an EMBL/GenBank/DDBJ whole genome shotgun (WGS) entry which is preliminary data.</text>
</comment>
<feature type="region of interest" description="Disordered" evidence="1">
    <location>
        <begin position="81"/>
        <end position="101"/>
    </location>
</feature>
<protein>
    <submittedName>
        <fullName evidence="2">Uncharacterized protein</fullName>
    </submittedName>
</protein>
<dbReference type="EMBL" id="JABBWG010000021">
    <property type="protein sequence ID" value="KAG1814300.1"/>
    <property type="molecule type" value="Genomic_DNA"/>
</dbReference>
<organism evidence="2 3">
    <name type="scientific">Suillus subaureus</name>
    <dbReference type="NCBI Taxonomy" id="48587"/>
    <lineage>
        <taxon>Eukaryota</taxon>
        <taxon>Fungi</taxon>
        <taxon>Dikarya</taxon>
        <taxon>Basidiomycota</taxon>
        <taxon>Agaricomycotina</taxon>
        <taxon>Agaricomycetes</taxon>
        <taxon>Agaricomycetidae</taxon>
        <taxon>Boletales</taxon>
        <taxon>Suillineae</taxon>
        <taxon>Suillaceae</taxon>
        <taxon>Suillus</taxon>
    </lineage>
</organism>
<dbReference type="GeneID" id="64627029"/>
<gene>
    <name evidence="2" type="ORF">BJ212DRAFT_1300618</name>
</gene>
<dbReference type="RefSeq" id="XP_041191761.1">
    <property type="nucleotide sequence ID" value="XM_041333012.1"/>
</dbReference>
<dbReference type="AlphaFoldDB" id="A0A9P7E8I1"/>
<keyword evidence="3" id="KW-1185">Reference proteome</keyword>
<name>A0A9P7E8I1_9AGAM</name>
<reference evidence="2" key="1">
    <citation type="journal article" date="2020" name="New Phytol.">
        <title>Comparative genomics reveals dynamic genome evolution in host specialist ectomycorrhizal fungi.</title>
        <authorList>
            <person name="Lofgren L.A."/>
            <person name="Nguyen N.H."/>
            <person name="Vilgalys R."/>
            <person name="Ruytinx J."/>
            <person name="Liao H.L."/>
            <person name="Branco S."/>
            <person name="Kuo A."/>
            <person name="LaButti K."/>
            <person name="Lipzen A."/>
            <person name="Andreopoulos W."/>
            <person name="Pangilinan J."/>
            <person name="Riley R."/>
            <person name="Hundley H."/>
            <person name="Na H."/>
            <person name="Barry K."/>
            <person name="Grigoriev I.V."/>
            <person name="Stajich J.E."/>
            <person name="Kennedy P.G."/>
        </authorList>
    </citation>
    <scope>NUCLEOTIDE SEQUENCE</scope>
    <source>
        <strain evidence="2">MN1</strain>
    </source>
</reference>